<dbReference type="Pfam" id="PF02452">
    <property type="entry name" value="PemK_toxin"/>
    <property type="match status" value="1"/>
</dbReference>
<dbReference type="EMBL" id="AP018449">
    <property type="protein sequence ID" value="BBB91604.1"/>
    <property type="molecule type" value="Genomic_DNA"/>
</dbReference>
<evidence type="ECO:0000313" key="4">
    <source>
        <dbReference type="EMBL" id="BBB91604.1"/>
    </source>
</evidence>
<evidence type="ECO:0000256" key="3">
    <source>
        <dbReference type="PIRNR" id="PIRNR033490"/>
    </source>
</evidence>
<keyword evidence="5" id="KW-1185">Reference proteome</keyword>
<dbReference type="Gene3D" id="2.30.30.110">
    <property type="match status" value="1"/>
</dbReference>
<organism evidence="4 5">
    <name type="scientific">Methylomusa anaerophila</name>
    <dbReference type="NCBI Taxonomy" id="1930071"/>
    <lineage>
        <taxon>Bacteria</taxon>
        <taxon>Bacillati</taxon>
        <taxon>Bacillota</taxon>
        <taxon>Negativicutes</taxon>
        <taxon>Selenomonadales</taxon>
        <taxon>Sporomusaceae</taxon>
        <taxon>Methylomusa</taxon>
    </lineage>
</organism>
<dbReference type="GO" id="GO:0016787">
    <property type="term" value="F:hydrolase activity"/>
    <property type="evidence" value="ECO:0007669"/>
    <property type="project" value="UniProtKB-KW"/>
</dbReference>
<keyword evidence="3" id="KW-0255">Endonuclease</keyword>
<dbReference type="SUPFAM" id="SSF50118">
    <property type="entry name" value="Cell growth inhibitor/plasmid maintenance toxic component"/>
    <property type="match status" value="1"/>
</dbReference>
<keyword evidence="2" id="KW-1277">Toxin-antitoxin system</keyword>
<evidence type="ECO:0000256" key="2">
    <source>
        <dbReference type="ARBA" id="ARBA00022649"/>
    </source>
</evidence>
<dbReference type="PIRSF" id="PIRSF033490">
    <property type="entry name" value="MazF"/>
    <property type="match status" value="1"/>
</dbReference>
<dbReference type="EC" id="3.1.-.-" evidence="3"/>
<sequence>MKIDQYSVYWVDLNPTRGAEMNKTRPCVVISPLEMNTYLRTIIIAPVTRRGREGYPTRIKLAVNDVSGWIVLDQIRAIDKTRLCEKIGNLTNGEIAEAKNIIKEMLVD</sequence>
<name>A0A348AKK6_9FIRM</name>
<gene>
    <name evidence="4" type="primary">mazF</name>
    <name evidence="4" type="ORF">MAMMFC1_02288</name>
</gene>
<dbReference type="OrthoDB" id="9808744at2"/>
<dbReference type="PANTHER" id="PTHR33988">
    <property type="entry name" value="ENDORIBONUCLEASE MAZF-RELATED"/>
    <property type="match status" value="1"/>
</dbReference>
<dbReference type="RefSeq" id="WP_126308599.1">
    <property type="nucleotide sequence ID" value="NZ_AP018449.1"/>
</dbReference>
<proteinExistence type="inferred from homology"/>
<comment type="similarity">
    <text evidence="1 3">Belongs to the PemK/MazF family.</text>
</comment>
<dbReference type="PANTHER" id="PTHR33988:SF2">
    <property type="entry name" value="ENDORIBONUCLEASE MAZF"/>
    <property type="match status" value="1"/>
</dbReference>
<evidence type="ECO:0000256" key="1">
    <source>
        <dbReference type="ARBA" id="ARBA00007521"/>
    </source>
</evidence>
<evidence type="ECO:0000313" key="5">
    <source>
        <dbReference type="Proteomes" id="UP000276437"/>
    </source>
</evidence>
<keyword evidence="3" id="KW-0540">Nuclease</keyword>
<reference evidence="4 5" key="1">
    <citation type="journal article" date="2018" name="Int. J. Syst. Evol. Microbiol.">
        <title>Methylomusa anaerophila gen. nov., sp. nov., an anaerobic methanol-utilizing bacterium isolated from a microbial fuel cell.</title>
        <authorList>
            <person name="Amano N."/>
            <person name="Yamamuro A."/>
            <person name="Miyahara M."/>
            <person name="Kouzuma A."/>
            <person name="Abe T."/>
            <person name="Watanabe K."/>
        </authorList>
    </citation>
    <scope>NUCLEOTIDE SEQUENCE [LARGE SCALE GENOMIC DNA]</scope>
    <source>
        <strain evidence="4 5">MMFC1</strain>
    </source>
</reference>
<dbReference type="InterPro" id="IPR011067">
    <property type="entry name" value="Plasmid_toxin/cell-grow_inhib"/>
</dbReference>
<dbReference type="InterPro" id="IPR003477">
    <property type="entry name" value="PemK-like"/>
</dbReference>
<dbReference type="GO" id="GO:0006402">
    <property type="term" value="P:mRNA catabolic process"/>
    <property type="evidence" value="ECO:0007669"/>
    <property type="project" value="TreeGrafter"/>
</dbReference>
<dbReference type="GO" id="GO:0016075">
    <property type="term" value="P:rRNA catabolic process"/>
    <property type="evidence" value="ECO:0007669"/>
    <property type="project" value="TreeGrafter"/>
</dbReference>
<dbReference type="GO" id="GO:0004521">
    <property type="term" value="F:RNA endonuclease activity"/>
    <property type="evidence" value="ECO:0007669"/>
    <property type="project" value="TreeGrafter"/>
</dbReference>
<keyword evidence="3 4" id="KW-0378">Hydrolase</keyword>
<dbReference type="AlphaFoldDB" id="A0A348AKK6"/>
<comment type="function">
    <text evidence="3">Toxic component of a type II toxin-antitoxin (TA) system.</text>
</comment>
<protein>
    <recommendedName>
        <fullName evidence="3">mRNA interferase</fullName>
        <ecNumber evidence="3">3.1.-.-</ecNumber>
    </recommendedName>
</protein>
<dbReference type="GO" id="GO:0003677">
    <property type="term" value="F:DNA binding"/>
    <property type="evidence" value="ECO:0007669"/>
    <property type="project" value="InterPro"/>
</dbReference>
<dbReference type="Proteomes" id="UP000276437">
    <property type="component" value="Chromosome"/>
</dbReference>
<accession>A0A348AKK6</accession>
<dbReference type="KEGG" id="mana:MAMMFC1_02288"/>